<dbReference type="InterPro" id="IPR050570">
    <property type="entry name" value="Cell_wall_metabolism_enzyme"/>
</dbReference>
<name>A0A840A290_9CAUL</name>
<proteinExistence type="predicted"/>
<dbReference type="SUPFAM" id="SSF51261">
    <property type="entry name" value="Duplicated hybrid motif"/>
    <property type="match status" value="1"/>
</dbReference>
<evidence type="ECO:0000313" key="3">
    <source>
        <dbReference type="Proteomes" id="UP000530564"/>
    </source>
</evidence>
<comment type="caution">
    <text evidence="2">The sequence shown here is derived from an EMBL/GenBank/DDBJ whole genome shotgun (WGS) entry which is preliminary data.</text>
</comment>
<accession>A0A840A290</accession>
<keyword evidence="2" id="KW-0378">Hydrolase</keyword>
<dbReference type="PANTHER" id="PTHR21666">
    <property type="entry name" value="PEPTIDASE-RELATED"/>
    <property type="match status" value="1"/>
</dbReference>
<feature type="domain" description="M23ase beta-sheet core" evidence="1">
    <location>
        <begin position="95"/>
        <end position="212"/>
    </location>
</feature>
<dbReference type="RefSeq" id="WP_183772647.1">
    <property type="nucleotide sequence ID" value="NZ_JACIDK010000003.1"/>
</dbReference>
<dbReference type="InterPro" id="IPR016047">
    <property type="entry name" value="M23ase_b-sheet_dom"/>
</dbReference>
<protein>
    <submittedName>
        <fullName evidence="2">Murein DD-endopeptidase MepM/ murein hydrolase activator NlpD</fullName>
    </submittedName>
</protein>
<gene>
    <name evidence="2" type="ORF">GGQ61_002288</name>
</gene>
<reference evidence="2 3" key="1">
    <citation type="submission" date="2020-08" db="EMBL/GenBank/DDBJ databases">
        <title>Genomic Encyclopedia of Type Strains, Phase IV (KMG-IV): sequencing the most valuable type-strain genomes for metagenomic binning, comparative biology and taxonomic classification.</title>
        <authorList>
            <person name="Goeker M."/>
        </authorList>
    </citation>
    <scope>NUCLEOTIDE SEQUENCE [LARGE SCALE GENOMIC DNA]</scope>
    <source>
        <strain evidence="2 3">DSM 21793</strain>
    </source>
</reference>
<dbReference type="AlphaFoldDB" id="A0A840A290"/>
<dbReference type="Gene3D" id="2.70.70.10">
    <property type="entry name" value="Glucose Permease (Domain IIA)"/>
    <property type="match status" value="1"/>
</dbReference>
<sequence length="360" mass="37042">MQVALKPVPIILAGVLAACTPAEDGGRAAAAPNAKLAAAPSQAAQAAPAAANGPRLAFPVACTVGRDCEVQNYVDRDRGPGVQDYRCGSNTYDAHGGVDIRILDMAAQGAGVAVLAAADGRVARLRDGVEDVSVTKIGRAALDGQDCGNGVVVDHGDGWETQYCHVAKGSLKVKVGDQVTSGQPLALIGLSGNTEYPHAHVTVRRKGEMVDPSAPDLPNETCSGPNPPAAMWTPAAAQAMAYKPGVVLNTGFATAPLSMETIEAGGIAPPTRASPMLIAYVRAINLRGGDIQQLTIVGPDGEPLATNAQPPLDRAKAQYMMFTGKRAGGSWAPGEYKATYVVSRDGKAVISRTFAIRLSG</sequence>
<keyword evidence="3" id="KW-1185">Reference proteome</keyword>
<dbReference type="InterPro" id="IPR011055">
    <property type="entry name" value="Dup_hybrid_motif"/>
</dbReference>
<evidence type="ECO:0000259" key="1">
    <source>
        <dbReference type="Pfam" id="PF01551"/>
    </source>
</evidence>
<dbReference type="Pfam" id="PF01551">
    <property type="entry name" value="Peptidase_M23"/>
    <property type="match status" value="1"/>
</dbReference>
<dbReference type="EMBL" id="JACIDK010000003">
    <property type="protein sequence ID" value="MBB3891560.1"/>
    <property type="molecule type" value="Genomic_DNA"/>
</dbReference>
<dbReference type="PROSITE" id="PS51257">
    <property type="entry name" value="PROKAR_LIPOPROTEIN"/>
    <property type="match status" value="1"/>
</dbReference>
<organism evidence="2 3">
    <name type="scientific">Phenylobacterium haematophilum</name>
    <dbReference type="NCBI Taxonomy" id="98513"/>
    <lineage>
        <taxon>Bacteria</taxon>
        <taxon>Pseudomonadati</taxon>
        <taxon>Pseudomonadota</taxon>
        <taxon>Alphaproteobacteria</taxon>
        <taxon>Caulobacterales</taxon>
        <taxon>Caulobacteraceae</taxon>
        <taxon>Phenylobacterium</taxon>
    </lineage>
</organism>
<evidence type="ECO:0000313" key="2">
    <source>
        <dbReference type="EMBL" id="MBB3891560.1"/>
    </source>
</evidence>
<dbReference type="CDD" id="cd12797">
    <property type="entry name" value="M23_peptidase"/>
    <property type="match status" value="1"/>
</dbReference>
<dbReference type="GO" id="GO:0004222">
    <property type="term" value="F:metalloendopeptidase activity"/>
    <property type="evidence" value="ECO:0007669"/>
    <property type="project" value="TreeGrafter"/>
</dbReference>
<dbReference type="PANTHER" id="PTHR21666:SF270">
    <property type="entry name" value="MUREIN HYDROLASE ACTIVATOR ENVC"/>
    <property type="match status" value="1"/>
</dbReference>
<dbReference type="Proteomes" id="UP000530564">
    <property type="component" value="Unassembled WGS sequence"/>
</dbReference>